<keyword evidence="6" id="KW-1185">Reference proteome</keyword>
<protein>
    <recommendedName>
        <fullName evidence="4">Nucleoside triphosphate pyrophosphatase</fullName>
        <ecNumber evidence="4">3.6.1.9</ecNumber>
    </recommendedName>
    <alternativeName>
        <fullName evidence="4">Nucleotide pyrophosphatase</fullName>
        <shortName evidence="4">Nucleotide PPase</shortName>
    </alternativeName>
</protein>
<dbReference type="GO" id="GO:0009117">
    <property type="term" value="P:nucleotide metabolic process"/>
    <property type="evidence" value="ECO:0007669"/>
    <property type="project" value="UniProtKB-KW"/>
</dbReference>
<evidence type="ECO:0000313" key="5">
    <source>
        <dbReference type="EMBL" id="KTD16785.1"/>
    </source>
</evidence>
<dbReference type="RefSeq" id="WP_058470617.1">
    <property type="nucleotide sequence ID" value="NZ_CAAAIC010000002.1"/>
</dbReference>
<dbReference type="SUPFAM" id="SSF52972">
    <property type="entry name" value="ITPase-like"/>
    <property type="match status" value="1"/>
</dbReference>
<dbReference type="InterPro" id="IPR029001">
    <property type="entry name" value="ITPase-like_fam"/>
</dbReference>
<gene>
    <name evidence="5" type="ORF">Ljor_1091</name>
</gene>
<comment type="caution">
    <text evidence="4">Lacks conserved residue(s) required for the propagation of feature annotation.</text>
</comment>
<keyword evidence="2 4" id="KW-0378">Hydrolase</keyword>
<comment type="caution">
    <text evidence="5">The sequence shown here is derived from an EMBL/GenBank/DDBJ whole genome shotgun (WGS) entry which is preliminary data.</text>
</comment>
<dbReference type="PATRIC" id="fig|456.5.peg.1161"/>
<dbReference type="CDD" id="cd00555">
    <property type="entry name" value="Maf"/>
    <property type="match status" value="1"/>
</dbReference>
<dbReference type="GO" id="GO:0047429">
    <property type="term" value="F:nucleoside triphosphate diphosphatase activity"/>
    <property type="evidence" value="ECO:0007669"/>
    <property type="project" value="UniProtKB-EC"/>
</dbReference>
<evidence type="ECO:0000256" key="3">
    <source>
        <dbReference type="ARBA" id="ARBA00023080"/>
    </source>
</evidence>
<dbReference type="HAMAP" id="MF_00528">
    <property type="entry name" value="Maf"/>
    <property type="match status" value="1"/>
</dbReference>
<dbReference type="OrthoDB" id="9813694at2"/>
<dbReference type="EC" id="3.6.1.9" evidence="4"/>
<comment type="subcellular location">
    <subcellularLocation>
        <location evidence="4">Cytoplasm</location>
    </subcellularLocation>
</comment>
<organism evidence="5 6">
    <name type="scientific">Legionella jordanis</name>
    <dbReference type="NCBI Taxonomy" id="456"/>
    <lineage>
        <taxon>Bacteria</taxon>
        <taxon>Pseudomonadati</taxon>
        <taxon>Pseudomonadota</taxon>
        <taxon>Gammaproteobacteria</taxon>
        <taxon>Legionellales</taxon>
        <taxon>Legionellaceae</taxon>
        <taxon>Legionella</taxon>
    </lineage>
</organism>
<evidence type="ECO:0000256" key="2">
    <source>
        <dbReference type="ARBA" id="ARBA00022801"/>
    </source>
</evidence>
<dbReference type="AlphaFoldDB" id="A0A0W0V9H8"/>
<dbReference type="InterPro" id="IPR003697">
    <property type="entry name" value="Maf-like"/>
</dbReference>
<evidence type="ECO:0000256" key="4">
    <source>
        <dbReference type="HAMAP-Rule" id="MF_00528"/>
    </source>
</evidence>
<accession>A0A0W0V9H8</accession>
<dbReference type="Proteomes" id="UP000055035">
    <property type="component" value="Unassembled WGS sequence"/>
</dbReference>
<dbReference type="GO" id="GO:0005737">
    <property type="term" value="C:cytoplasm"/>
    <property type="evidence" value="ECO:0007669"/>
    <property type="project" value="UniProtKB-SubCell"/>
</dbReference>
<evidence type="ECO:0000313" key="6">
    <source>
        <dbReference type="Proteomes" id="UP000055035"/>
    </source>
</evidence>
<sequence length="202" mass="22722">MYKFFTQQPIILASASKARIQLLKSLDLEFDAIPANCDEESIKQDLSCEDMLTLANTLARNKALNVSERHPEHFVIAADQLCIFEDINLNKPMTHENARTHLFLLRGKTHQQLSACCIAKNGNILWQGHDVATLSMYDLSDNAIELYLRKEQPYQNCGAYNYEGSAKWFFREVKGSDSTILGLPLDALINGLMEVNAVSLLA</sequence>
<proteinExistence type="inferred from homology"/>
<dbReference type="Pfam" id="PF02545">
    <property type="entry name" value="Maf"/>
    <property type="match status" value="1"/>
</dbReference>
<comment type="catalytic activity">
    <reaction evidence="4">
        <text>a 2'-deoxyribonucleoside 5'-triphosphate + H2O = a 2'-deoxyribonucleoside 5'-phosphate + diphosphate + H(+)</text>
        <dbReference type="Rhea" id="RHEA:44644"/>
        <dbReference type="ChEBI" id="CHEBI:15377"/>
        <dbReference type="ChEBI" id="CHEBI:15378"/>
        <dbReference type="ChEBI" id="CHEBI:33019"/>
        <dbReference type="ChEBI" id="CHEBI:61560"/>
        <dbReference type="ChEBI" id="CHEBI:65317"/>
        <dbReference type="EC" id="3.6.1.9"/>
    </reaction>
</comment>
<dbReference type="PIRSF" id="PIRSF006305">
    <property type="entry name" value="Maf"/>
    <property type="match status" value="1"/>
</dbReference>
<reference evidence="5 6" key="1">
    <citation type="submission" date="2015-11" db="EMBL/GenBank/DDBJ databases">
        <title>Genomic analysis of 38 Legionella species identifies large and diverse effector repertoires.</title>
        <authorList>
            <person name="Burstein D."/>
            <person name="Amaro F."/>
            <person name="Zusman T."/>
            <person name="Lifshitz Z."/>
            <person name="Cohen O."/>
            <person name="Gilbert J.A."/>
            <person name="Pupko T."/>
            <person name="Shuman H.A."/>
            <person name="Segal G."/>
        </authorList>
    </citation>
    <scope>NUCLEOTIDE SEQUENCE [LARGE SCALE GENOMIC DNA]</scope>
    <source>
        <strain evidence="5 6">BL-540</strain>
    </source>
</reference>
<dbReference type="STRING" id="456.Ljor_1091"/>
<dbReference type="EMBL" id="LNYJ01000011">
    <property type="protein sequence ID" value="KTD16785.1"/>
    <property type="molecule type" value="Genomic_DNA"/>
</dbReference>
<dbReference type="Gene3D" id="3.90.950.10">
    <property type="match status" value="1"/>
</dbReference>
<dbReference type="PANTHER" id="PTHR43213">
    <property type="entry name" value="BIFUNCTIONAL DTTP/UTP PYROPHOSPHATASE/METHYLTRANSFERASE PROTEIN-RELATED"/>
    <property type="match status" value="1"/>
</dbReference>
<keyword evidence="4" id="KW-0963">Cytoplasm</keyword>
<comment type="catalytic activity">
    <reaction evidence="4">
        <text>a ribonucleoside 5'-triphosphate + H2O = a ribonucleoside 5'-phosphate + diphosphate + H(+)</text>
        <dbReference type="Rhea" id="RHEA:23996"/>
        <dbReference type="ChEBI" id="CHEBI:15377"/>
        <dbReference type="ChEBI" id="CHEBI:15378"/>
        <dbReference type="ChEBI" id="CHEBI:33019"/>
        <dbReference type="ChEBI" id="CHEBI:58043"/>
        <dbReference type="ChEBI" id="CHEBI:61557"/>
        <dbReference type="EC" id="3.6.1.9"/>
    </reaction>
</comment>
<comment type="cofactor">
    <cofactor evidence="1 4">
        <name>a divalent metal cation</name>
        <dbReference type="ChEBI" id="CHEBI:60240"/>
    </cofactor>
</comment>
<name>A0A0W0V9H8_9GAMM</name>
<comment type="similarity">
    <text evidence="4">Belongs to the Maf family.</text>
</comment>
<keyword evidence="3 4" id="KW-0546">Nucleotide metabolism</keyword>
<evidence type="ECO:0000256" key="1">
    <source>
        <dbReference type="ARBA" id="ARBA00001968"/>
    </source>
</evidence>
<feature type="active site" description="Proton acceptor" evidence="4">
    <location>
        <position position="79"/>
    </location>
</feature>
<dbReference type="PANTHER" id="PTHR43213:SF5">
    <property type="entry name" value="BIFUNCTIONAL DTTP_UTP PYROPHOSPHATASE_METHYLTRANSFERASE PROTEIN-RELATED"/>
    <property type="match status" value="1"/>
</dbReference>
<comment type="function">
    <text evidence="4">Nucleoside triphosphate pyrophosphatase. May have a dual role in cell division arrest and in preventing the incorporation of modified nucleotides into cellular nucleic acids.</text>
</comment>